<sequence>MMEPSDRRRRKGRMGVGNGAQPSTRAGRNSVSVPKPTAAAAAAVVAQITQEMGAIGALCRTTAAAAIAAASRRTYGKHIAPVYVTKTKTYDLQSNGTIAEDTEAFVCYGPHSNARLLFEYGFVLPENANTFLTLSTEDILSLCRRAGLTVTAEHEKALQEANLGCRLYETQRKPSWNVMAAFRIATMHPNELAQWKTTVYSTPEFRNSKLLDQVKALLTLLLQDKEKARQEALKVAVPDSLAPIIDQLWREELAIVRKCIDHDLNLSDSDSDE</sequence>
<dbReference type="Gene3D" id="3.90.1410.10">
    <property type="entry name" value="set domain protein methyltransferase, domain 1"/>
    <property type="match status" value="1"/>
</dbReference>
<dbReference type="SUPFAM" id="SSF82199">
    <property type="entry name" value="SET domain"/>
    <property type="match status" value="1"/>
</dbReference>
<reference evidence="3" key="1">
    <citation type="submission" date="2022-11" db="UniProtKB">
        <authorList>
            <consortium name="WormBaseParasite"/>
        </authorList>
    </citation>
    <scope>IDENTIFICATION</scope>
</reference>
<name>A0A914WXQ6_9BILA</name>
<dbReference type="Proteomes" id="UP000887566">
    <property type="component" value="Unplaced"/>
</dbReference>
<accession>A0A914WXQ6</accession>
<proteinExistence type="predicted"/>
<protein>
    <submittedName>
        <fullName evidence="3">Uncharacterized protein</fullName>
    </submittedName>
</protein>
<evidence type="ECO:0000313" key="2">
    <source>
        <dbReference type="Proteomes" id="UP000887566"/>
    </source>
</evidence>
<dbReference type="InterPro" id="IPR046341">
    <property type="entry name" value="SET_dom_sf"/>
</dbReference>
<feature type="region of interest" description="Disordered" evidence="1">
    <location>
        <begin position="1"/>
        <end position="33"/>
    </location>
</feature>
<evidence type="ECO:0000256" key="1">
    <source>
        <dbReference type="SAM" id="MobiDB-lite"/>
    </source>
</evidence>
<dbReference type="AlphaFoldDB" id="A0A914WXQ6"/>
<organism evidence="2 3">
    <name type="scientific">Plectus sambesii</name>
    <dbReference type="NCBI Taxonomy" id="2011161"/>
    <lineage>
        <taxon>Eukaryota</taxon>
        <taxon>Metazoa</taxon>
        <taxon>Ecdysozoa</taxon>
        <taxon>Nematoda</taxon>
        <taxon>Chromadorea</taxon>
        <taxon>Plectida</taxon>
        <taxon>Plectina</taxon>
        <taxon>Plectoidea</taxon>
        <taxon>Plectidae</taxon>
        <taxon>Plectus</taxon>
    </lineage>
</organism>
<evidence type="ECO:0000313" key="3">
    <source>
        <dbReference type="WBParaSite" id="PSAMB.scaffold54size92479.g1343.t1"/>
    </source>
</evidence>
<feature type="compositionally biased region" description="Polar residues" evidence="1">
    <location>
        <begin position="20"/>
        <end position="32"/>
    </location>
</feature>
<dbReference type="WBParaSite" id="PSAMB.scaffold54size92479.g1343.t1">
    <property type="protein sequence ID" value="PSAMB.scaffold54size92479.g1343.t1"/>
    <property type="gene ID" value="PSAMB.scaffold54size92479.g1343"/>
</dbReference>
<keyword evidence="2" id="KW-1185">Reference proteome</keyword>